<feature type="domain" description="Enoyl reductase (ER)" evidence="2">
    <location>
        <begin position="9"/>
        <end position="332"/>
    </location>
</feature>
<dbReference type="EMBL" id="MGAG01000010">
    <property type="protein sequence ID" value="OGK41632.1"/>
    <property type="molecule type" value="Genomic_DNA"/>
</dbReference>
<dbReference type="Pfam" id="PF08240">
    <property type="entry name" value="ADH_N"/>
    <property type="match status" value="1"/>
</dbReference>
<dbReference type="InterPro" id="IPR013154">
    <property type="entry name" value="ADH-like_N"/>
</dbReference>
<dbReference type="SMART" id="SM00829">
    <property type="entry name" value="PKS_ER"/>
    <property type="match status" value="1"/>
</dbReference>
<dbReference type="InterPro" id="IPR013149">
    <property type="entry name" value="ADH-like_C"/>
</dbReference>
<dbReference type="PANTHER" id="PTHR44154:SF1">
    <property type="entry name" value="QUINONE OXIDOREDUCTASE"/>
    <property type="match status" value="1"/>
</dbReference>
<proteinExistence type="predicted"/>
<evidence type="ECO:0000256" key="1">
    <source>
        <dbReference type="ARBA" id="ARBA00022857"/>
    </source>
</evidence>
<accession>A0A1F7IE51</accession>
<dbReference type="Pfam" id="PF00107">
    <property type="entry name" value="ADH_zinc_N"/>
    <property type="match status" value="1"/>
</dbReference>
<name>A0A1F7IE51_9BACT</name>
<protein>
    <recommendedName>
        <fullName evidence="2">Enoyl reductase (ER) domain-containing protein</fullName>
    </recommendedName>
</protein>
<dbReference type="SUPFAM" id="SSF51735">
    <property type="entry name" value="NAD(P)-binding Rossmann-fold domains"/>
    <property type="match status" value="1"/>
</dbReference>
<dbReference type="InterPro" id="IPR036291">
    <property type="entry name" value="NAD(P)-bd_dom_sf"/>
</dbReference>
<sequence length="334" mass="36739">MKAVYIDKSLNLNYGDVPRPIPKEGEALIKIKACALNHLDLHLLKGRLDIPFPHIPGSDVAGVIIEVNSMGKLKVGQDVVVNPAIPCGQCSRCRKGLSCEIVIIFGYKTQGGYAEYVVAPIKQLYPKPQNLSFEEAAAFPLTFLTAYHMLVGRVKLQRGETIFIWGASGGLGSAAIQIAKYLGARIIAAVSNDDDAKRINKTGVEQIVNYKKVNVEKLVNKFTKGKKVDVVFESIGVKTWNISLAILRPHGRVVIAGTTSGAVASQDLSDVYYFQYTIFGSRMGTKEEFEQVLKLVEAGKLKPIIDKVFPLKDVKKALKRLEESTHFGKIILRI</sequence>
<evidence type="ECO:0000259" key="2">
    <source>
        <dbReference type="SMART" id="SM00829"/>
    </source>
</evidence>
<keyword evidence="1" id="KW-0521">NADP</keyword>
<dbReference type="SUPFAM" id="SSF50129">
    <property type="entry name" value="GroES-like"/>
    <property type="match status" value="1"/>
</dbReference>
<reference evidence="3 4" key="1">
    <citation type="journal article" date="2016" name="Nat. Commun.">
        <title>Thousands of microbial genomes shed light on interconnected biogeochemical processes in an aquifer system.</title>
        <authorList>
            <person name="Anantharaman K."/>
            <person name="Brown C.T."/>
            <person name="Hug L.A."/>
            <person name="Sharon I."/>
            <person name="Castelle C.J."/>
            <person name="Probst A.J."/>
            <person name="Thomas B.C."/>
            <person name="Singh A."/>
            <person name="Wilkins M.J."/>
            <person name="Karaoz U."/>
            <person name="Brodie E.L."/>
            <person name="Williams K.H."/>
            <person name="Hubbard S.S."/>
            <person name="Banfield J.F."/>
        </authorList>
    </citation>
    <scope>NUCLEOTIDE SEQUENCE [LARGE SCALE GENOMIC DNA]</scope>
</reference>
<dbReference type="InterPro" id="IPR051603">
    <property type="entry name" value="Zinc-ADH_QOR/CCCR"/>
</dbReference>
<dbReference type="InterPro" id="IPR020843">
    <property type="entry name" value="ER"/>
</dbReference>
<dbReference type="InterPro" id="IPR011032">
    <property type="entry name" value="GroES-like_sf"/>
</dbReference>
<comment type="caution">
    <text evidence="3">The sequence shown here is derived from an EMBL/GenBank/DDBJ whole genome shotgun (WGS) entry which is preliminary data.</text>
</comment>
<dbReference type="PANTHER" id="PTHR44154">
    <property type="entry name" value="QUINONE OXIDOREDUCTASE"/>
    <property type="match status" value="1"/>
</dbReference>
<evidence type="ECO:0000313" key="3">
    <source>
        <dbReference type="EMBL" id="OGK41632.1"/>
    </source>
</evidence>
<dbReference type="Proteomes" id="UP000177698">
    <property type="component" value="Unassembled WGS sequence"/>
</dbReference>
<evidence type="ECO:0000313" key="4">
    <source>
        <dbReference type="Proteomes" id="UP000177698"/>
    </source>
</evidence>
<dbReference type="STRING" id="1802056.A2954_07165"/>
<gene>
    <name evidence="3" type="ORF">A2954_07165</name>
</gene>
<dbReference type="Gene3D" id="3.40.50.720">
    <property type="entry name" value="NAD(P)-binding Rossmann-like Domain"/>
    <property type="match status" value="1"/>
</dbReference>
<organism evidence="3 4">
    <name type="scientific">Candidatus Roizmanbacteria bacterium RIFCSPLOWO2_01_FULL_37_12</name>
    <dbReference type="NCBI Taxonomy" id="1802056"/>
    <lineage>
        <taxon>Bacteria</taxon>
        <taxon>Candidatus Roizmaniibacteriota</taxon>
    </lineage>
</organism>
<dbReference type="Gene3D" id="3.90.180.10">
    <property type="entry name" value="Medium-chain alcohol dehydrogenases, catalytic domain"/>
    <property type="match status" value="1"/>
</dbReference>
<dbReference type="GO" id="GO:0016491">
    <property type="term" value="F:oxidoreductase activity"/>
    <property type="evidence" value="ECO:0007669"/>
    <property type="project" value="InterPro"/>
</dbReference>
<dbReference type="AlphaFoldDB" id="A0A1F7IE51"/>